<dbReference type="PANTHER" id="PTHR28244">
    <property type="entry name" value="RNA POLYMERASE I-SPECIFIC TRANSCRIPTION INITIATION FACTOR RRN11"/>
    <property type="match status" value="1"/>
</dbReference>
<gene>
    <name evidence="2" type="ORF">IFR04_012778</name>
</gene>
<feature type="compositionally biased region" description="Acidic residues" evidence="1">
    <location>
        <begin position="119"/>
        <end position="135"/>
    </location>
</feature>
<dbReference type="AlphaFoldDB" id="A0A8H7T7U2"/>
<feature type="compositionally biased region" description="Acidic residues" evidence="1">
    <location>
        <begin position="302"/>
        <end position="328"/>
    </location>
</feature>
<dbReference type="OrthoDB" id="10257049at2759"/>
<evidence type="ECO:0000313" key="2">
    <source>
        <dbReference type="EMBL" id="KAG4414077.1"/>
    </source>
</evidence>
<dbReference type="InterPro" id="IPR053029">
    <property type="entry name" value="RNA_pol_I-specific_init_factor"/>
</dbReference>
<organism evidence="2 3">
    <name type="scientific">Cadophora malorum</name>
    <dbReference type="NCBI Taxonomy" id="108018"/>
    <lineage>
        <taxon>Eukaryota</taxon>
        <taxon>Fungi</taxon>
        <taxon>Dikarya</taxon>
        <taxon>Ascomycota</taxon>
        <taxon>Pezizomycotina</taxon>
        <taxon>Leotiomycetes</taxon>
        <taxon>Helotiales</taxon>
        <taxon>Ploettnerulaceae</taxon>
        <taxon>Cadophora</taxon>
    </lineage>
</organism>
<name>A0A8H7T7U2_9HELO</name>
<dbReference type="GO" id="GO:0001164">
    <property type="term" value="F:RNA polymerase I core promoter sequence-specific DNA binding"/>
    <property type="evidence" value="ECO:0007669"/>
    <property type="project" value="InterPro"/>
</dbReference>
<feature type="compositionally biased region" description="Acidic residues" evidence="1">
    <location>
        <begin position="214"/>
        <end position="232"/>
    </location>
</feature>
<dbReference type="InterPro" id="IPR007224">
    <property type="entry name" value="TIF_Rrn11"/>
</dbReference>
<feature type="region of interest" description="Disordered" evidence="1">
    <location>
        <begin position="88"/>
        <end position="142"/>
    </location>
</feature>
<feature type="region of interest" description="Disordered" evidence="1">
    <location>
        <begin position="214"/>
        <end position="238"/>
    </location>
</feature>
<dbReference type="Proteomes" id="UP000664132">
    <property type="component" value="Unassembled WGS sequence"/>
</dbReference>
<protein>
    <submittedName>
        <fullName evidence="2">Uncharacterized protein</fullName>
    </submittedName>
</protein>
<dbReference type="EMBL" id="JAFJYH010000282">
    <property type="protein sequence ID" value="KAG4414077.1"/>
    <property type="molecule type" value="Genomic_DNA"/>
</dbReference>
<proteinExistence type="predicted"/>
<feature type="compositionally biased region" description="Basic residues" evidence="1">
    <location>
        <begin position="333"/>
        <end position="343"/>
    </location>
</feature>
<dbReference type="GO" id="GO:0070860">
    <property type="term" value="C:RNA polymerase I core factor complex"/>
    <property type="evidence" value="ECO:0007669"/>
    <property type="project" value="TreeGrafter"/>
</dbReference>
<dbReference type="GO" id="GO:0017025">
    <property type="term" value="F:TBP-class protein binding"/>
    <property type="evidence" value="ECO:0007669"/>
    <property type="project" value="TreeGrafter"/>
</dbReference>
<feature type="region of interest" description="Disordered" evidence="1">
    <location>
        <begin position="1"/>
        <end position="66"/>
    </location>
</feature>
<dbReference type="GO" id="GO:0001181">
    <property type="term" value="F:RNA polymerase I general transcription initiation factor activity"/>
    <property type="evidence" value="ECO:0007669"/>
    <property type="project" value="InterPro"/>
</dbReference>
<dbReference type="PANTHER" id="PTHR28244:SF1">
    <property type="entry name" value="RNA POLYMERASE I-SPECIFIC TRANSCRIPTION INITIATION FACTOR RRN11"/>
    <property type="match status" value="1"/>
</dbReference>
<feature type="compositionally biased region" description="Basic and acidic residues" evidence="1">
    <location>
        <begin position="103"/>
        <end position="116"/>
    </location>
</feature>
<dbReference type="GO" id="GO:0042790">
    <property type="term" value="P:nucleolar large rRNA transcription by RNA polymerase I"/>
    <property type="evidence" value="ECO:0007669"/>
    <property type="project" value="TreeGrafter"/>
</dbReference>
<reference evidence="2" key="1">
    <citation type="submission" date="2021-02" db="EMBL/GenBank/DDBJ databases">
        <title>Genome sequence Cadophora malorum strain M34.</title>
        <authorList>
            <person name="Stefanovic E."/>
            <person name="Vu D."/>
            <person name="Scully C."/>
            <person name="Dijksterhuis J."/>
            <person name="Roader J."/>
            <person name="Houbraken J."/>
        </authorList>
    </citation>
    <scope>NUCLEOTIDE SEQUENCE</scope>
    <source>
        <strain evidence="2">M34</strain>
    </source>
</reference>
<accession>A0A8H7T7U2</accession>
<comment type="caution">
    <text evidence="2">The sequence shown here is derived from an EMBL/GenBank/DDBJ whole genome shotgun (WGS) entry which is preliminary data.</text>
</comment>
<keyword evidence="3" id="KW-1185">Reference proteome</keyword>
<sequence length="492" mass="56115">MPLFALPLAPSSVTQHAESKTSRVKFSNLPVRKRKRSHAIEESDEDENSSLGGDAAAPANTNPLSLTPADIAQYQLAGLELDQDLPDVKGFPHKALPQSFGPRAKEGEGRGRRDGGGADIDEDDNKAEEEEEEDNVERMSRGPFLRNQHLSVLTTILHRCLGEGDIQRASRAWAMLLRTQISGRGIDIRSNGYWQIGAALLMRSLDKKKKYSYDDEASDDAEEPVQEEEEDSGVERRWGSREGLELAKSYYERLILEYPYNRQFQRSVSALDFWPAMVGCEIYGVQIEQKEGLRKIEKQEEKDDEDDGSGDESLDSDEVEEEDSEEDMFTINQRRKEKVRRRRAEKRWTERDTVRQSALAASGKIAAKLDEIMTTPPYSDSHNMLRLRGMLALYIGDLSVPAMPLEQDEYDNEASPRRSQRLGELDKSTERMFMYRQRVAEHERGQTVRKAERERAAKLFDRIIRDGGEDEEIRDFSLGMNSLEEEEADDDE</sequence>
<dbReference type="Pfam" id="PF04090">
    <property type="entry name" value="Rrn11"/>
    <property type="match status" value="1"/>
</dbReference>
<evidence type="ECO:0000313" key="3">
    <source>
        <dbReference type="Proteomes" id="UP000664132"/>
    </source>
</evidence>
<feature type="region of interest" description="Disordered" evidence="1">
    <location>
        <begin position="298"/>
        <end position="343"/>
    </location>
</feature>
<evidence type="ECO:0000256" key="1">
    <source>
        <dbReference type="SAM" id="MobiDB-lite"/>
    </source>
</evidence>